<protein>
    <submittedName>
        <fullName evidence="6">DUF86 domain-containing protein</fullName>
    </submittedName>
</protein>
<evidence type="ECO:0000256" key="3">
    <source>
        <dbReference type="ARBA" id="ARBA00022722"/>
    </source>
</evidence>
<keyword evidence="7" id="KW-1185">Reference proteome</keyword>
<evidence type="ECO:0000256" key="1">
    <source>
        <dbReference type="ARBA" id="ARBA00022553"/>
    </source>
</evidence>
<dbReference type="GO" id="GO:0004540">
    <property type="term" value="F:RNA nuclease activity"/>
    <property type="evidence" value="ECO:0007669"/>
    <property type="project" value="InterPro"/>
</dbReference>
<accession>A0A494XYW8</accession>
<dbReference type="PANTHER" id="PTHR34139">
    <property type="entry name" value="UPF0331 PROTEIN MJ0127"/>
    <property type="match status" value="1"/>
</dbReference>
<dbReference type="OrthoDB" id="4829434at2"/>
<evidence type="ECO:0000256" key="4">
    <source>
        <dbReference type="ARBA" id="ARBA00022741"/>
    </source>
</evidence>
<dbReference type="GO" id="GO:0016787">
    <property type="term" value="F:hydrolase activity"/>
    <property type="evidence" value="ECO:0007669"/>
    <property type="project" value="UniProtKB-KW"/>
</dbReference>
<keyword evidence="4" id="KW-0547">Nucleotide-binding</keyword>
<keyword evidence="5" id="KW-0378">Hydrolase</keyword>
<dbReference type="AlphaFoldDB" id="A0A494XYW8"/>
<keyword evidence="3" id="KW-0540">Nuclease</keyword>
<dbReference type="EMBL" id="RBZU01000004">
    <property type="protein sequence ID" value="RKP55754.1"/>
    <property type="molecule type" value="Genomic_DNA"/>
</dbReference>
<proteinExistence type="predicted"/>
<keyword evidence="1" id="KW-0597">Phosphoprotein</keyword>
<dbReference type="InterPro" id="IPR051813">
    <property type="entry name" value="HepT_RNase_toxin"/>
</dbReference>
<sequence length="129" mass="14663">MTRDVQRLPDYLNHIVEAIDRIARYTDSLSEDDFLLSDIVQDAVIRNLEIIGEAAAARNISHRYPEFAETHVELPLSAAYEMRNVLAHGYFTVDLGIVWKTIQRNLPPLREAIVGVMSEAVLRRTASRS</sequence>
<dbReference type="InterPro" id="IPR008201">
    <property type="entry name" value="HepT-like"/>
</dbReference>
<dbReference type="GO" id="GO:0110001">
    <property type="term" value="C:toxin-antitoxin complex"/>
    <property type="evidence" value="ECO:0007669"/>
    <property type="project" value="InterPro"/>
</dbReference>
<evidence type="ECO:0000256" key="2">
    <source>
        <dbReference type="ARBA" id="ARBA00022649"/>
    </source>
</evidence>
<evidence type="ECO:0000313" key="6">
    <source>
        <dbReference type="EMBL" id="RKP55754.1"/>
    </source>
</evidence>
<evidence type="ECO:0000313" key="7">
    <source>
        <dbReference type="Proteomes" id="UP000270342"/>
    </source>
</evidence>
<dbReference type="PANTHER" id="PTHR34139:SF1">
    <property type="entry name" value="RNASE MJ1380-RELATED"/>
    <property type="match status" value="1"/>
</dbReference>
<keyword evidence="2" id="KW-1277">Toxin-antitoxin system</keyword>
<dbReference type="RefSeq" id="WP_121086360.1">
    <property type="nucleotide sequence ID" value="NZ_RBZU01000004.1"/>
</dbReference>
<dbReference type="Pfam" id="PF01934">
    <property type="entry name" value="HepT-like"/>
    <property type="match status" value="1"/>
</dbReference>
<reference evidence="6 7" key="1">
    <citation type="submission" date="2018-10" db="EMBL/GenBank/DDBJ databases">
        <title>Robbsia sp. DHC34, isolated from soil.</title>
        <authorList>
            <person name="Gao Z.-H."/>
            <person name="Qiu L.-H."/>
        </authorList>
    </citation>
    <scope>NUCLEOTIDE SEQUENCE [LARGE SCALE GENOMIC DNA]</scope>
    <source>
        <strain evidence="6 7">DHC34</strain>
    </source>
</reference>
<dbReference type="Proteomes" id="UP000270342">
    <property type="component" value="Unassembled WGS sequence"/>
</dbReference>
<evidence type="ECO:0000256" key="5">
    <source>
        <dbReference type="ARBA" id="ARBA00022801"/>
    </source>
</evidence>
<gene>
    <name evidence="6" type="ORF">D7S86_11060</name>
</gene>
<organism evidence="6 7">
    <name type="scientific">Pararobbsia silviterrae</name>
    <dbReference type="NCBI Taxonomy" id="1792498"/>
    <lineage>
        <taxon>Bacteria</taxon>
        <taxon>Pseudomonadati</taxon>
        <taxon>Pseudomonadota</taxon>
        <taxon>Betaproteobacteria</taxon>
        <taxon>Burkholderiales</taxon>
        <taxon>Burkholderiaceae</taxon>
        <taxon>Pararobbsia</taxon>
    </lineage>
</organism>
<comment type="caution">
    <text evidence="6">The sequence shown here is derived from an EMBL/GenBank/DDBJ whole genome shotgun (WGS) entry which is preliminary data.</text>
</comment>
<name>A0A494XYW8_9BURK</name>
<dbReference type="GO" id="GO:0000166">
    <property type="term" value="F:nucleotide binding"/>
    <property type="evidence" value="ECO:0007669"/>
    <property type="project" value="UniProtKB-KW"/>
</dbReference>